<sequence>MTDTVSGNLGASGAGDRRASPSDDHVLWLRRFHPAPDAAVRLLLCPHSGGSAGYFRALSGVLSPVVEAVAVQYPGRQDRRAEPLIDDLRELAARVVDVLADEPGPVALFGHSMGALLAFELARRLEHGGREVAGLFVSGARAPSLLGNEGLHLVDDAELLRVVRSLNGTDAELLDDEEIVQAALPLVRNDTRAVETYGYQGTTVPDLRCPIVALVGTEDPRVAVAEAEKWRDHTSGPFTLHTFPGGHFYLNSYTTALGRLMTVLLTGMTDD</sequence>
<dbReference type="Pfam" id="PF00975">
    <property type="entry name" value="Thioesterase"/>
    <property type="match status" value="1"/>
</dbReference>
<dbReference type="SMART" id="SM00824">
    <property type="entry name" value="PKS_TE"/>
    <property type="match status" value="1"/>
</dbReference>
<evidence type="ECO:0000256" key="2">
    <source>
        <dbReference type="ARBA" id="ARBA00022801"/>
    </source>
</evidence>
<dbReference type="InterPro" id="IPR020802">
    <property type="entry name" value="TesA-like"/>
</dbReference>
<evidence type="ECO:0000256" key="3">
    <source>
        <dbReference type="SAM" id="MobiDB-lite"/>
    </source>
</evidence>
<dbReference type="InterPro" id="IPR001031">
    <property type="entry name" value="Thioesterase"/>
</dbReference>
<dbReference type="Proteomes" id="UP000198797">
    <property type="component" value="Unassembled WGS sequence"/>
</dbReference>
<name>A0A1C4ZQV9_9ACTN</name>
<evidence type="ECO:0000256" key="1">
    <source>
        <dbReference type="ARBA" id="ARBA00007169"/>
    </source>
</evidence>
<dbReference type="Gene3D" id="3.40.50.1820">
    <property type="entry name" value="alpha/beta hydrolase"/>
    <property type="match status" value="1"/>
</dbReference>
<organism evidence="5 6">
    <name type="scientific">Micromonospora matsumotoense</name>
    <dbReference type="NCBI Taxonomy" id="121616"/>
    <lineage>
        <taxon>Bacteria</taxon>
        <taxon>Bacillati</taxon>
        <taxon>Actinomycetota</taxon>
        <taxon>Actinomycetes</taxon>
        <taxon>Micromonosporales</taxon>
        <taxon>Micromonosporaceae</taxon>
        <taxon>Micromonospora</taxon>
    </lineage>
</organism>
<protein>
    <submittedName>
        <fullName evidence="5">Surfactin synthase thioesterase subunit</fullName>
    </submittedName>
</protein>
<dbReference type="OrthoDB" id="8480037at2"/>
<comment type="similarity">
    <text evidence="1">Belongs to the thioesterase family.</text>
</comment>
<dbReference type="EMBL" id="FMCU01000010">
    <property type="protein sequence ID" value="SCF35272.1"/>
    <property type="molecule type" value="Genomic_DNA"/>
</dbReference>
<dbReference type="STRING" id="121616.GA0070216_110225"/>
<reference evidence="6" key="1">
    <citation type="submission" date="2016-06" db="EMBL/GenBank/DDBJ databases">
        <authorList>
            <person name="Varghese N."/>
            <person name="Submissions Spin"/>
        </authorList>
    </citation>
    <scope>NUCLEOTIDE SEQUENCE [LARGE SCALE GENOMIC DNA]</scope>
    <source>
        <strain evidence="6">DSM 44100</strain>
    </source>
</reference>
<evidence type="ECO:0000313" key="5">
    <source>
        <dbReference type="EMBL" id="SCF35272.1"/>
    </source>
</evidence>
<gene>
    <name evidence="5" type="ORF">GA0070216_110225</name>
</gene>
<dbReference type="InterPro" id="IPR012223">
    <property type="entry name" value="TEII"/>
</dbReference>
<accession>A0A1C4ZQV9</accession>
<dbReference type="RefSeq" id="WP_091248580.1">
    <property type="nucleotide sequence ID" value="NZ_FMCU01000010.1"/>
</dbReference>
<dbReference type="AlphaFoldDB" id="A0A1C4ZQV9"/>
<evidence type="ECO:0000259" key="4">
    <source>
        <dbReference type="SMART" id="SM00824"/>
    </source>
</evidence>
<dbReference type="GO" id="GO:0016787">
    <property type="term" value="F:hydrolase activity"/>
    <property type="evidence" value="ECO:0007669"/>
    <property type="project" value="UniProtKB-KW"/>
</dbReference>
<keyword evidence="2" id="KW-0378">Hydrolase</keyword>
<feature type="region of interest" description="Disordered" evidence="3">
    <location>
        <begin position="1"/>
        <end position="21"/>
    </location>
</feature>
<evidence type="ECO:0000313" key="6">
    <source>
        <dbReference type="Proteomes" id="UP000198797"/>
    </source>
</evidence>
<dbReference type="InterPro" id="IPR029058">
    <property type="entry name" value="AB_hydrolase_fold"/>
</dbReference>
<dbReference type="PANTHER" id="PTHR11487">
    <property type="entry name" value="THIOESTERASE"/>
    <property type="match status" value="1"/>
</dbReference>
<keyword evidence="6" id="KW-1185">Reference proteome</keyword>
<dbReference type="GO" id="GO:0008610">
    <property type="term" value="P:lipid biosynthetic process"/>
    <property type="evidence" value="ECO:0007669"/>
    <property type="project" value="TreeGrafter"/>
</dbReference>
<proteinExistence type="inferred from homology"/>
<dbReference type="SUPFAM" id="SSF53474">
    <property type="entry name" value="alpha/beta-Hydrolases"/>
    <property type="match status" value="1"/>
</dbReference>
<feature type="domain" description="Thioesterase TesA-like" evidence="4">
    <location>
        <begin position="44"/>
        <end position="265"/>
    </location>
</feature>
<dbReference type="PANTHER" id="PTHR11487:SF0">
    <property type="entry name" value="S-ACYL FATTY ACID SYNTHASE THIOESTERASE, MEDIUM CHAIN"/>
    <property type="match status" value="1"/>
</dbReference>